<comment type="similarity">
    <text evidence="1">Belongs to the universal stress protein A family.</text>
</comment>
<dbReference type="EMBL" id="QMDX01000006">
    <property type="protein sequence ID" value="TSD13759.1"/>
    <property type="molecule type" value="Genomic_DNA"/>
</dbReference>
<evidence type="ECO:0000259" key="2">
    <source>
        <dbReference type="Pfam" id="PF00582"/>
    </source>
</evidence>
<dbReference type="CDD" id="cd00293">
    <property type="entry name" value="USP-like"/>
    <property type="match status" value="1"/>
</dbReference>
<organism evidence="3 4">
    <name type="scientific">Haloglomus irregulare</name>
    <dbReference type="NCBI Taxonomy" id="2234134"/>
    <lineage>
        <taxon>Archaea</taxon>
        <taxon>Methanobacteriati</taxon>
        <taxon>Methanobacteriota</taxon>
        <taxon>Stenosarchaea group</taxon>
        <taxon>Halobacteria</taxon>
        <taxon>Halobacteriales</taxon>
        <taxon>Natronomonadaceae</taxon>
        <taxon>Haloglomus</taxon>
    </lineage>
</organism>
<keyword evidence="4" id="KW-1185">Reference proteome</keyword>
<evidence type="ECO:0000256" key="1">
    <source>
        <dbReference type="ARBA" id="ARBA00008791"/>
    </source>
</evidence>
<dbReference type="AlphaFoldDB" id="A0A554N8U1"/>
<accession>A0A554N8U1</accession>
<dbReference type="PANTHER" id="PTHR46268">
    <property type="entry name" value="STRESS RESPONSE PROTEIN NHAX"/>
    <property type="match status" value="1"/>
</dbReference>
<dbReference type="RefSeq" id="WP_144262281.1">
    <property type="nucleotide sequence ID" value="NZ_QMDX01000006.1"/>
</dbReference>
<dbReference type="InterPro" id="IPR006016">
    <property type="entry name" value="UspA"/>
</dbReference>
<comment type="caution">
    <text evidence="3">The sequence shown here is derived from an EMBL/GenBank/DDBJ whole genome shotgun (WGS) entry which is preliminary data.</text>
</comment>
<feature type="domain" description="UspA" evidence="2">
    <location>
        <begin position="2"/>
        <end position="122"/>
    </location>
</feature>
<reference evidence="3 4" key="1">
    <citation type="submission" date="2018-06" db="EMBL/GenBank/DDBJ databases">
        <title>Natronomonas sp. F16-60 a new haloarchaeon isolated from a solar saltern of Isla Cristina, Huelva, Spain.</title>
        <authorList>
            <person name="Duran-Viseras A."/>
            <person name="Sanchez-Porro C."/>
            <person name="Ventosa A."/>
        </authorList>
    </citation>
    <scope>NUCLEOTIDE SEQUENCE [LARGE SCALE GENOMIC DNA]</scope>
    <source>
        <strain evidence="3 4">F16-60</strain>
    </source>
</reference>
<dbReference type="Proteomes" id="UP000319894">
    <property type="component" value="Unassembled WGS sequence"/>
</dbReference>
<evidence type="ECO:0000313" key="3">
    <source>
        <dbReference type="EMBL" id="TSD13759.1"/>
    </source>
</evidence>
<dbReference type="InterPro" id="IPR014729">
    <property type="entry name" value="Rossmann-like_a/b/a_fold"/>
</dbReference>
<dbReference type="OrthoDB" id="213488at2157"/>
<dbReference type="Gene3D" id="3.40.50.620">
    <property type="entry name" value="HUPs"/>
    <property type="match status" value="1"/>
</dbReference>
<protein>
    <submittedName>
        <fullName evidence="3">Universal stress protein</fullName>
    </submittedName>
</protein>
<dbReference type="Pfam" id="PF00582">
    <property type="entry name" value="Usp"/>
    <property type="match status" value="1"/>
</dbReference>
<proteinExistence type="inferred from homology"/>
<dbReference type="SUPFAM" id="SSF52402">
    <property type="entry name" value="Adenine nucleotide alpha hydrolases-like"/>
    <property type="match status" value="1"/>
</dbReference>
<sequence>MKVLLGVGGSEDSLRALDRAIERARGAGDDLTVAVVDNPESPVDVDDVESEVRERLAATGFDAEVRRLEGDPGSRLVQLSEQEAFDRIVLGGGETSPLGKVRLGSIAEFVILNASVSVTLIR</sequence>
<dbReference type="InParanoid" id="A0A554N8U1"/>
<gene>
    <name evidence="3" type="ORF">DP107_11375</name>
</gene>
<name>A0A554N8U1_9EURY</name>
<dbReference type="PANTHER" id="PTHR46268:SF6">
    <property type="entry name" value="UNIVERSAL STRESS PROTEIN UP12"/>
    <property type="match status" value="1"/>
</dbReference>
<evidence type="ECO:0000313" key="4">
    <source>
        <dbReference type="Proteomes" id="UP000319894"/>
    </source>
</evidence>